<evidence type="ECO:0000256" key="2">
    <source>
        <dbReference type="ARBA" id="ARBA00022617"/>
    </source>
</evidence>
<reference evidence="10 11" key="1">
    <citation type="submission" date="2018-02" db="EMBL/GenBank/DDBJ databases">
        <title>Genomic Encyclopedia of Archaeal and Bacterial Type Strains, Phase II (KMG-II): from individual species to whole genera.</title>
        <authorList>
            <person name="Goeker M."/>
        </authorList>
    </citation>
    <scope>NUCLEOTIDE SEQUENCE [LARGE SCALE GENOMIC DNA]</scope>
    <source>
        <strain evidence="10 11">DSM 18921</strain>
    </source>
</reference>
<dbReference type="InterPro" id="IPR036909">
    <property type="entry name" value="Cyt_c-like_dom_sf"/>
</dbReference>
<dbReference type="SUPFAM" id="SSF46626">
    <property type="entry name" value="Cytochrome c"/>
    <property type="match status" value="1"/>
</dbReference>
<dbReference type="Pfam" id="PF00034">
    <property type="entry name" value="Cytochrom_C"/>
    <property type="match status" value="1"/>
</dbReference>
<dbReference type="GO" id="GO:0046872">
    <property type="term" value="F:metal ion binding"/>
    <property type="evidence" value="ECO:0007669"/>
    <property type="project" value="UniProtKB-KW"/>
</dbReference>
<feature type="domain" description="Cytochrome c" evidence="9">
    <location>
        <begin position="74"/>
        <end position="175"/>
    </location>
</feature>
<dbReference type="PROSITE" id="PS51007">
    <property type="entry name" value="CYTC"/>
    <property type="match status" value="1"/>
</dbReference>
<dbReference type="PRINTS" id="PR00604">
    <property type="entry name" value="CYTCHRMECIAB"/>
</dbReference>
<evidence type="ECO:0000256" key="4">
    <source>
        <dbReference type="ARBA" id="ARBA00022982"/>
    </source>
</evidence>
<dbReference type="PANTHER" id="PTHR11961">
    <property type="entry name" value="CYTOCHROME C"/>
    <property type="match status" value="1"/>
</dbReference>
<keyword evidence="8" id="KW-0812">Transmembrane</keyword>
<evidence type="ECO:0000256" key="6">
    <source>
        <dbReference type="PROSITE-ProRule" id="PRU00433"/>
    </source>
</evidence>
<dbReference type="EMBL" id="PVEP01000004">
    <property type="protein sequence ID" value="PQV56666.1"/>
    <property type="molecule type" value="Genomic_DNA"/>
</dbReference>
<dbReference type="SUPFAM" id="SSF48695">
    <property type="entry name" value="Multiheme cytochromes"/>
    <property type="match status" value="1"/>
</dbReference>
<keyword evidence="5 6" id="KW-0408">Iron</keyword>
<name>A0A2S8S787_9RHOB</name>
<evidence type="ECO:0000313" key="11">
    <source>
        <dbReference type="Proteomes" id="UP000238338"/>
    </source>
</evidence>
<dbReference type="RefSeq" id="WP_211301703.1">
    <property type="nucleotide sequence ID" value="NZ_PVEP01000004.1"/>
</dbReference>
<gene>
    <name evidence="10" type="ORF">LX70_02239</name>
</gene>
<evidence type="ECO:0000256" key="8">
    <source>
        <dbReference type="SAM" id="Phobius"/>
    </source>
</evidence>
<keyword evidence="4" id="KW-0249">Electron transport</keyword>
<evidence type="ECO:0000313" key="10">
    <source>
        <dbReference type="EMBL" id="PQV56666.1"/>
    </source>
</evidence>
<accession>A0A2S8S787</accession>
<feature type="region of interest" description="Disordered" evidence="7">
    <location>
        <begin position="477"/>
        <end position="496"/>
    </location>
</feature>
<keyword evidence="11" id="KW-1185">Reference proteome</keyword>
<keyword evidence="8" id="KW-0472">Membrane</keyword>
<sequence length="496" mass="53240">MKKLEGLLGIVAGIFFSLTALIALMVIATLIYKGPARHATAVAQSAAPADAAPATQPETAAAPAPTAEVKTAGVSVAAGEKVFKKCKACHTVDEGGKNTTGPNLWDILDRGIAAHEGFAYSDGMSAKAGDSWDVALLDQYLTKPKDVVPGTKMAFAGLPKEEDRQNVIVYLASLSANPKSAEALGFAAASGTEVAAAESPAADGPVEIEPVPYPDGVTYTNPPAPTDAEIAASAAAVEEIQKELATMDYERAQYDPIHFAPAINTATNEECLTCHQEIMDHKPRETSQAGVAATDTIAWYQTLDTYTQDQASFHWRHMESDFAKEVMNLQCVFCHKGNDPREESPDMLPTRAAFSAPAQPEFTLRKMVNPSTTCLLCHGAMPDPENIMGLAGDWPEARVDLETPEAPNGCLSCHAELFRTERHNVSYLKAANIEELARAGSSDSCYGCHGGRQWYRISYPYPRHAWPGMDDSEVPDWAVNRPTESDPEYALPAAAQ</sequence>
<protein>
    <submittedName>
        <fullName evidence="10">Cytochrome c2</fullName>
    </submittedName>
</protein>
<dbReference type="InterPro" id="IPR009056">
    <property type="entry name" value="Cyt_c-like_dom"/>
</dbReference>
<comment type="caution">
    <text evidence="10">The sequence shown here is derived from an EMBL/GenBank/DDBJ whole genome shotgun (WGS) entry which is preliminary data.</text>
</comment>
<keyword evidence="3 6" id="KW-0479">Metal-binding</keyword>
<evidence type="ECO:0000256" key="1">
    <source>
        <dbReference type="ARBA" id="ARBA00022448"/>
    </source>
</evidence>
<evidence type="ECO:0000259" key="9">
    <source>
        <dbReference type="PROSITE" id="PS51007"/>
    </source>
</evidence>
<dbReference type="Proteomes" id="UP000238338">
    <property type="component" value="Unassembled WGS sequence"/>
</dbReference>
<evidence type="ECO:0000256" key="3">
    <source>
        <dbReference type="ARBA" id="ARBA00022723"/>
    </source>
</evidence>
<dbReference type="Gene3D" id="3.90.10.10">
    <property type="entry name" value="Cytochrome C3"/>
    <property type="match status" value="1"/>
</dbReference>
<evidence type="ECO:0000256" key="5">
    <source>
        <dbReference type="ARBA" id="ARBA00023004"/>
    </source>
</evidence>
<feature type="transmembrane region" description="Helical" evidence="8">
    <location>
        <begin position="7"/>
        <end position="32"/>
    </location>
</feature>
<dbReference type="InterPro" id="IPR002327">
    <property type="entry name" value="Cyt_c_1A/1B"/>
</dbReference>
<dbReference type="GO" id="GO:0020037">
    <property type="term" value="F:heme binding"/>
    <property type="evidence" value="ECO:0007669"/>
    <property type="project" value="InterPro"/>
</dbReference>
<dbReference type="InterPro" id="IPR036280">
    <property type="entry name" value="Multihaem_cyt_sf"/>
</dbReference>
<keyword evidence="1" id="KW-0813">Transport</keyword>
<proteinExistence type="predicted"/>
<dbReference type="GO" id="GO:0009055">
    <property type="term" value="F:electron transfer activity"/>
    <property type="evidence" value="ECO:0007669"/>
    <property type="project" value="InterPro"/>
</dbReference>
<dbReference type="AlphaFoldDB" id="A0A2S8S787"/>
<keyword evidence="2 6" id="KW-0349">Heme</keyword>
<dbReference type="Gene3D" id="1.10.760.10">
    <property type="entry name" value="Cytochrome c-like domain"/>
    <property type="match status" value="1"/>
</dbReference>
<organism evidence="10 11">
    <name type="scientific">Albidovulum denitrificans</name>
    <dbReference type="NCBI Taxonomy" id="404881"/>
    <lineage>
        <taxon>Bacteria</taxon>
        <taxon>Pseudomonadati</taxon>
        <taxon>Pseudomonadota</taxon>
        <taxon>Alphaproteobacteria</taxon>
        <taxon>Rhodobacterales</taxon>
        <taxon>Paracoccaceae</taxon>
        <taxon>Albidovulum</taxon>
    </lineage>
</organism>
<evidence type="ECO:0000256" key="7">
    <source>
        <dbReference type="SAM" id="MobiDB-lite"/>
    </source>
</evidence>
<keyword evidence="8" id="KW-1133">Transmembrane helix</keyword>